<dbReference type="AlphaFoldDB" id="A0A5B7ICQ8"/>
<feature type="chain" id="PRO_5022719947" evidence="2">
    <location>
        <begin position="32"/>
        <end position="134"/>
    </location>
</feature>
<evidence type="ECO:0000256" key="1">
    <source>
        <dbReference type="PROSITE-ProRule" id="PRU00043"/>
    </source>
</evidence>
<keyword evidence="2" id="KW-0732">Signal</keyword>
<dbReference type="InterPro" id="IPR002126">
    <property type="entry name" value="Cadherin-like_dom"/>
</dbReference>
<dbReference type="GO" id="GO:0016020">
    <property type="term" value="C:membrane"/>
    <property type="evidence" value="ECO:0007669"/>
    <property type="project" value="InterPro"/>
</dbReference>
<evidence type="ECO:0000313" key="5">
    <source>
        <dbReference type="Proteomes" id="UP000324222"/>
    </source>
</evidence>
<dbReference type="GO" id="GO:0005509">
    <property type="term" value="F:calcium ion binding"/>
    <property type="evidence" value="ECO:0007669"/>
    <property type="project" value="UniProtKB-UniRule"/>
</dbReference>
<evidence type="ECO:0000256" key="2">
    <source>
        <dbReference type="SAM" id="SignalP"/>
    </source>
</evidence>
<proteinExistence type="predicted"/>
<dbReference type="Gene3D" id="2.60.40.60">
    <property type="entry name" value="Cadherins"/>
    <property type="match status" value="1"/>
</dbReference>
<feature type="signal peptide" evidence="2">
    <location>
        <begin position="1"/>
        <end position="31"/>
    </location>
</feature>
<keyword evidence="1" id="KW-0106">Calcium</keyword>
<reference evidence="4 5" key="1">
    <citation type="submission" date="2019-05" db="EMBL/GenBank/DDBJ databases">
        <title>Another draft genome of Portunus trituberculatus and its Hox gene families provides insights of decapod evolution.</title>
        <authorList>
            <person name="Jeong J.-H."/>
            <person name="Song I."/>
            <person name="Kim S."/>
            <person name="Choi T."/>
            <person name="Kim D."/>
            <person name="Ryu S."/>
            <person name="Kim W."/>
        </authorList>
    </citation>
    <scope>NUCLEOTIDE SEQUENCE [LARGE SCALE GENOMIC DNA]</scope>
    <source>
        <tissue evidence="4">Muscle</tissue>
    </source>
</reference>
<evidence type="ECO:0000313" key="4">
    <source>
        <dbReference type="EMBL" id="MPC80053.1"/>
    </source>
</evidence>
<dbReference type="GO" id="GO:0007156">
    <property type="term" value="P:homophilic cell adhesion via plasma membrane adhesion molecules"/>
    <property type="evidence" value="ECO:0007669"/>
    <property type="project" value="InterPro"/>
</dbReference>
<protein>
    <submittedName>
        <fullName evidence="4">Cadherin-related tumor suppressor</fullName>
    </submittedName>
</protein>
<evidence type="ECO:0000259" key="3">
    <source>
        <dbReference type="PROSITE" id="PS50268"/>
    </source>
</evidence>
<dbReference type="InterPro" id="IPR015919">
    <property type="entry name" value="Cadherin-like_sf"/>
</dbReference>
<dbReference type="OrthoDB" id="6252479at2759"/>
<gene>
    <name evidence="4" type="primary">ft_2</name>
    <name evidence="4" type="ORF">E2C01_074617</name>
</gene>
<dbReference type="Proteomes" id="UP000324222">
    <property type="component" value="Unassembled WGS sequence"/>
</dbReference>
<keyword evidence="5" id="KW-1185">Reference proteome</keyword>
<feature type="domain" description="Cadherin" evidence="3">
    <location>
        <begin position="37"/>
        <end position="115"/>
    </location>
</feature>
<dbReference type="EMBL" id="VSRR010052866">
    <property type="protein sequence ID" value="MPC80053.1"/>
    <property type="molecule type" value="Genomic_DNA"/>
</dbReference>
<dbReference type="PROSITE" id="PS50268">
    <property type="entry name" value="CADHERIN_2"/>
    <property type="match status" value="1"/>
</dbReference>
<comment type="caution">
    <text evidence="4">The sequence shown here is derived from an EMBL/GenBank/DDBJ whole genome shotgun (WGS) entry which is preliminary data.</text>
</comment>
<dbReference type="SUPFAM" id="SSF49313">
    <property type="entry name" value="Cadherin-like"/>
    <property type="match status" value="1"/>
</dbReference>
<organism evidence="4 5">
    <name type="scientific">Portunus trituberculatus</name>
    <name type="common">Swimming crab</name>
    <name type="synonym">Neptunus trituberculatus</name>
    <dbReference type="NCBI Taxonomy" id="210409"/>
    <lineage>
        <taxon>Eukaryota</taxon>
        <taxon>Metazoa</taxon>
        <taxon>Ecdysozoa</taxon>
        <taxon>Arthropoda</taxon>
        <taxon>Crustacea</taxon>
        <taxon>Multicrustacea</taxon>
        <taxon>Malacostraca</taxon>
        <taxon>Eumalacostraca</taxon>
        <taxon>Eucarida</taxon>
        <taxon>Decapoda</taxon>
        <taxon>Pleocyemata</taxon>
        <taxon>Brachyura</taxon>
        <taxon>Eubrachyura</taxon>
        <taxon>Portunoidea</taxon>
        <taxon>Portunidae</taxon>
        <taxon>Portuninae</taxon>
        <taxon>Portunus</taxon>
    </lineage>
</organism>
<accession>A0A5B7ICQ8</accession>
<sequence length="134" mass="14360">MSHSFSIPPMKMRPLLLLSACIVLAASLAAGGPGVVADGAEGTVRYQLNDDTNFGINSAGVIYSIRHLDHEGSGGRYLLQVTAEEKDQGDVSGWTRPVTAQVTLQVTDAPEPPRFDSPHYKFTVSEFASQGKEI</sequence>
<name>A0A5B7ICQ8_PORTR</name>